<dbReference type="Proteomes" id="UP000323664">
    <property type="component" value="Unassembled WGS sequence"/>
</dbReference>
<comment type="caution">
    <text evidence="1">The sequence shown here is derived from an EMBL/GenBank/DDBJ whole genome shotgun (WGS) entry which is preliminary data.</text>
</comment>
<evidence type="ECO:0000313" key="2">
    <source>
        <dbReference type="Proteomes" id="UP000323664"/>
    </source>
</evidence>
<evidence type="ECO:0000313" key="1">
    <source>
        <dbReference type="EMBL" id="KAA8782545.1"/>
    </source>
</evidence>
<sequence length="75" mass="8840">MSGANEAQNRPEVTNRIIELLDKQNEKGKAKYGSTIDQASDQHYDWKLMAMEEMVDLIQYQQKEIMRLERLLTPR</sequence>
<dbReference type="OrthoDB" id="2943429at2"/>
<reference evidence="1 2" key="1">
    <citation type="journal article" date="2019" name="J. Ind. Microbiol. Biotechnol.">
        <title>Paenibacillus amylolyticus 27C64 has a diverse set of carbohydrate-active enzymes and complete pectin deconstruction system.</title>
        <authorList>
            <person name="Keggi C."/>
            <person name="Doran-Peterson J."/>
        </authorList>
    </citation>
    <scope>NUCLEOTIDE SEQUENCE [LARGE SCALE GENOMIC DNA]</scope>
    <source>
        <strain evidence="1 2">27C64</strain>
    </source>
</reference>
<gene>
    <name evidence="1" type="ORF">EC604_01615</name>
</gene>
<dbReference type="AlphaFoldDB" id="A0A5M9WLW2"/>
<proteinExistence type="predicted"/>
<dbReference type="RefSeq" id="WP_123062457.1">
    <property type="nucleotide sequence ID" value="NZ_RIAS01000001.1"/>
</dbReference>
<organism evidence="1 2">
    <name type="scientific">Paenibacillus amylolyticus</name>
    <dbReference type="NCBI Taxonomy" id="1451"/>
    <lineage>
        <taxon>Bacteria</taxon>
        <taxon>Bacillati</taxon>
        <taxon>Bacillota</taxon>
        <taxon>Bacilli</taxon>
        <taxon>Bacillales</taxon>
        <taxon>Paenibacillaceae</taxon>
        <taxon>Paenibacillus</taxon>
    </lineage>
</organism>
<dbReference type="EMBL" id="RIAS01000001">
    <property type="protein sequence ID" value="KAA8782545.1"/>
    <property type="molecule type" value="Genomic_DNA"/>
</dbReference>
<name>A0A5M9WLW2_PAEAM</name>
<protein>
    <submittedName>
        <fullName evidence="1">Uncharacterized protein</fullName>
    </submittedName>
</protein>
<accession>A0A5M9WLW2</accession>